<sequence length="294" mass="32928">MKIQIIFPVLALAFLDPASIAAANDLKPATFCRFVQERQDDFAWENDKVAFRAYGPALRAGKENSGIDCWLKRVPYPVIDKWYTENKKGKSYHKDHGEGYDPYHVGSSAGTGGTGIWLDGKREPLETFTGYEVIESAPEVSRFKLSFEREIGGVVYREEKTITIRLGERLFEARSVFTRDGKIAVGLPICIGVTTHDGKAEASSNTNEGWIACWETIEGSGLGTAARMEPSRISEIKEVESDERDQSHIFLIANTNDDGAIDYRAGYGWEKAGEITTREQWETYLNEHGQRDAD</sequence>
<keyword evidence="3" id="KW-1185">Reference proteome</keyword>
<proteinExistence type="predicted"/>
<accession>A0ABW5DB69</accession>
<dbReference type="RefSeq" id="WP_386821243.1">
    <property type="nucleotide sequence ID" value="NZ_JBHUIT010000031.1"/>
</dbReference>
<dbReference type="EMBL" id="JBHUIT010000031">
    <property type="protein sequence ID" value="MFD2257870.1"/>
    <property type="molecule type" value="Genomic_DNA"/>
</dbReference>
<dbReference type="Proteomes" id="UP001597375">
    <property type="component" value="Unassembled WGS sequence"/>
</dbReference>
<dbReference type="InterPro" id="IPR032342">
    <property type="entry name" value="DUF4861"/>
</dbReference>
<organism evidence="2 3">
    <name type="scientific">Luteolibacter algae</name>
    <dbReference type="NCBI Taxonomy" id="454151"/>
    <lineage>
        <taxon>Bacteria</taxon>
        <taxon>Pseudomonadati</taxon>
        <taxon>Verrucomicrobiota</taxon>
        <taxon>Verrucomicrobiia</taxon>
        <taxon>Verrucomicrobiales</taxon>
        <taxon>Verrucomicrobiaceae</taxon>
        <taxon>Luteolibacter</taxon>
    </lineage>
</organism>
<evidence type="ECO:0000313" key="2">
    <source>
        <dbReference type="EMBL" id="MFD2257870.1"/>
    </source>
</evidence>
<dbReference type="Pfam" id="PF16153">
    <property type="entry name" value="DUF4861"/>
    <property type="match status" value="1"/>
</dbReference>
<name>A0ABW5DB69_9BACT</name>
<protein>
    <submittedName>
        <fullName evidence="2">DUF4861 family protein</fullName>
    </submittedName>
</protein>
<reference evidence="3" key="1">
    <citation type="journal article" date="2019" name="Int. J. Syst. Evol. Microbiol.">
        <title>The Global Catalogue of Microorganisms (GCM) 10K type strain sequencing project: providing services to taxonomists for standard genome sequencing and annotation.</title>
        <authorList>
            <consortium name="The Broad Institute Genomics Platform"/>
            <consortium name="The Broad Institute Genome Sequencing Center for Infectious Disease"/>
            <person name="Wu L."/>
            <person name="Ma J."/>
        </authorList>
    </citation>
    <scope>NUCLEOTIDE SEQUENCE [LARGE SCALE GENOMIC DNA]</scope>
    <source>
        <strain evidence="3">CGMCC 4.7106</strain>
    </source>
</reference>
<evidence type="ECO:0000256" key="1">
    <source>
        <dbReference type="SAM" id="SignalP"/>
    </source>
</evidence>
<feature type="signal peptide" evidence="1">
    <location>
        <begin position="1"/>
        <end position="23"/>
    </location>
</feature>
<feature type="chain" id="PRO_5046126361" evidence="1">
    <location>
        <begin position="24"/>
        <end position="294"/>
    </location>
</feature>
<gene>
    <name evidence="2" type="ORF">ACFSSA_14400</name>
</gene>
<comment type="caution">
    <text evidence="2">The sequence shown here is derived from an EMBL/GenBank/DDBJ whole genome shotgun (WGS) entry which is preliminary data.</text>
</comment>
<evidence type="ECO:0000313" key="3">
    <source>
        <dbReference type="Proteomes" id="UP001597375"/>
    </source>
</evidence>
<keyword evidence="1" id="KW-0732">Signal</keyword>